<dbReference type="SMART" id="SM00909">
    <property type="entry name" value="Germane"/>
    <property type="match status" value="1"/>
</dbReference>
<dbReference type="Proteomes" id="UP000184428">
    <property type="component" value="Unassembled WGS sequence"/>
</dbReference>
<sequence>MNAGRWVTAGLLVLVAGCGVPTGGPAEAIPGDEVPYGLTSATPTPDPTPGPVPSRIATEVHLVAPGDRLVPEPREVDGDSVTERLDALLGDLAEGPSPGERERQLSTALPPEIELDAAEVTDGTAAIRIGGTTAAATGLDSRRAVAQIVLTATSLPGVDSVVLVLDGERVEAPLPSGQLTARPLTAADYAVLLRPDATPPAPSAAPPS</sequence>
<gene>
    <name evidence="2" type="ORF">SAMN05660350_00918</name>
</gene>
<reference evidence="2 3" key="1">
    <citation type="submission" date="2016-12" db="EMBL/GenBank/DDBJ databases">
        <authorList>
            <person name="Song W.-J."/>
            <person name="Kurnit D.M."/>
        </authorList>
    </citation>
    <scope>NUCLEOTIDE SEQUENCE [LARGE SCALE GENOMIC DNA]</scope>
    <source>
        <strain evidence="2 3">DSM 43162</strain>
    </source>
</reference>
<evidence type="ECO:0000259" key="1">
    <source>
        <dbReference type="SMART" id="SM00909"/>
    </source>
</evidence>
<dbReference type="RefSeq" id="WP_072914600.1">
    <property type="nucleotide sequence ID" value="NZ_FRDM01000003.1"/>
</dbReference>
<dbReference type="EMBL" id="FRDM01000003">
    <property type="protein sequence ID" value="SHN59845.1"/>
    <property type="molecule type" value="Genomic_DNA"/>
</dbReference>
<dbReference type="PROSITE" id="PS51257">
    <property type="entry name" value="PROKAR_LIPOPROTEIN"/>
    <property type="match status" value="1"/>
</dbReference>
<protein>
    <submittedName>
        <fullName evidence="2">Sporulation and spore germination</fullName>
    </submittedName>
</protein>
<dbReference type="Pfam" id="PF10646">
    <property type="entry name" value="Germane"/>
    <property type="match status" value="1"/>
</dbReference>
<organism evidence="2 3">
    <name type="scientific">Geodermatophilus obscurus</name>
    <dbReference type="NCBI Taxonomy" id="1861"/>
    <lineage>
        <taxon>Bacteria</taxon>
        <taxon>Bacillati</taxon>
        <taxon>Actinomycetota</taxon>
        <taxon>Actinomycetes</taxon>
        <taxon>Geodermatophilales</taxon>
        <taxon>Geodermatophilaceae</taxon>
        <taxon>Geodermatophilus</taxon>
    </lineage>
</organism>
<evidence type="ECO:0000313" key="3">
    <source>
        <dbReference type="Proteomes" id="UP000184428"/>
    </source>
</evidence>
<dbReference type="InterPro" id="IPR019606">
    <property type="entry name" value="GerMN"/>
</dbReference>
<dbReference type="AlphaFoldDB" id="A0A1M7SMZ5"/>
<name>A0A1M7SMZ5_9ACTN</name>
<feature type="domain" description="GerMN" evidence="1">
    <location>
        <begin position="85"/>
        <end position="174"/>
    </location>
</feature>
<accession>A0A1M7SMZ5</accession>
<proteinExistence type="predicted"/>
<evidence type="ECO:0000313" key="2">
    <source>
        <dbReference type="EMBL" id="SHN59845.1"/>
    </source>
</evidence>